<evidence type="ECO:0000256" key="2">
    <source>
        <dbReference type="ARBA" id="ARBA00022723"/>
    </source>
</evidence>
<gene>
    <name evidence="7" type="ORF">GLAREA_05208</name>
</gene>
<dbReference type="GO" id="GO:0006351">
    <property type="term" value="P:DNA-templated transcription"/>
    <property type="evidence" value="ECO:0007669"/>
    <property type="project" value="InterPro"/>
</dbReference>
<organism evidence="7 8">
    <name type="scientific">Glarea lozoyensis (strain ATCC 20868 / MF5171)</name>
    <dbReference type="NCBI Taxonomy" id="1116229"/>
    <lineage>
        <taxon>Eukaryota</taxon>
        <taxon>Fungi</taxon>
        <taxon>Dikarya</taxon>
        <taxon>Ascomycota</taxon>
        <taxon>Pezizomycotina</taxon>
        <taxon>Leotiomycetes</taxon>
        <taxon>Helotiales</taxon>
        <taxon>Helotiaceae</taxon>
        <taxon>Glarea</taxon>
    </lineage>
</organism>
<name>S3DDR0_GLAL2</name>
<comment type="subcellular location">
    <subcellularLocation>
        <location evidence="1">Nucleus</location>
    </subcellularLocation>
</comment>
<dbReference type="EMBL" id="KE145353">
    <property type="protein sequence ID" value="EPE35870.1"/>
    <property type="molecule type" value="Genomic_DNA"/>
</dbReference>
<accession>S3DDR0</accession>
<proteinExistence type="predicted"/>
<dbReference type="PANTHER" id="PTHR47338:SF10">
    <property type="entry name" value="TRANSCRIPTION FACTOR DOMAIN-CONTAINING PROTEIN-RELATED"/>
    <property type="match status" value="1"/>
</dbReference>
<dbReference type="PANTHER" id="PTHR47338">
    <property type="entry name" value="ZN(II)2CYS6 TRANSCRIPTION FACTOR (EUROFUNG)-RELATED"/>
    <property type="match status" value="1"/>
</dbReference>
<sequence length="518" mass="58512">MSVSGSEEEGCAAEFAARVEKQFVGGVTENLGTSEGDNGSEGIEFGDWEDVEIDWNLLDNSQFSPIEYAGRKITHWLSQDSLELQPFNIIQRQADDPVPPPHVQQDLYQIYFRQVHPFAPMFDELRFYKAIERTPDHPPLIALRYSIWALAANTTVEHRALAPTLYDLARKHADDLETKGRGEYVLSLASAQCWYLIASYEASNVFYIKGWMSVGKCVRIVQMLGLHQLDVNGGASQNQNWVEAEEGRRTFWASHLADRFASTLSKRPFIFQDVDRSFDDDKEEAGISLDQVTATQSLQGLSPYAATAVVSVIFGRSLQQILSRKRVGASDVQNGDYWKIHRYLDNWISHIFMTLPPQLDVCRGIQDATVLFLHIKLHTAIVVLHQSAIEIAGSHFLDPNIRNKSFRRCLVSAQEVKNIISSIPDMRSFPIDMWAGYCLQSAASVFIQDMTSYNVSSNSPENLRAVMVALKTFGMRHTMCSWFLEKVELDISQARVGQLKIQDSRTLESFAQFAPLDI</sequence>
<dbReference type="Proteomes" id="UP000016922">
    <property type="component" value="Unassembled WGS sequence"/>
</dbReference>
<keyword evidence="2" id="KW-0479">Metal-binding</keyword>
<dbReference type="HOGENOM" id="CLU_604090_0_0_1"/>
<dbReference type="GO" id="GO:0000981">
    <property type="term" value="F:DNA-binding transcription factor activity, RNA polymerase II-specific"/>
    <property type="evidence" value="ECO:0007669"/>
    <property type="project" value="InterPro"/>
</dbReference>
<dbReference type="CDD" id="cd12148">
    <property type="entry name" value="fungal_TF_MHR"/>
    <property type="match status" value="1"/>
</dbReference>
<evidence type="ECO:0000259" key="6">
    <source>
        <dbReference type="SMART" id="SM00906"/>
    </source>
</evidence>
<feature type="domain" description="Xylanolytic transcriptional activator regulatory" evidence="6">
    <location>
        <begin position="210"/>
        <end position="284"/>
    </location>
</feature>
<keyword evidence="3" id="KW-0805">Transcription regulation</keyword>
<evidence type="ECO:0000313" key="8">
    <source>
        <dbReference type="Proteomes" id="UP000016922"/>
    </source>
</evidence>
<evidence type="ECO:0000256" key="1">
    <source>
        <dbReference type="ARBA" id="ARBA00004123"/>
    </source>
</evidence>
<evidence type="ECO:0000313" key="7">
    <source>
        <dbReference type="EMBL" id="EPE35870.1"/>
    </source>
</evidence>
<dbReference type="GO" id="GO:0005634">
    <property type="term" value="C:nucleus"/>
    <property type="evidence" value="ECO:0007669"/>
    <property type="project" value="UniProtKB-SubCell"/>
</dbReference>
<reference evidence="7 8" key="1">
    <citation type="journal article" date="2013" name="BMC Genomics">
        <title>Genomics-driven discovery of the pneumocandin biosynthetic gene cluster in the fungus Glarea lozoyensis.</title>
        <authorList>
            <person name="Chen L."/>
            <person name="Yue Q."/>
            <person name="Zhang X."/>
            <person name="Xiang M."/>
            <person name="Wang C."/>
            <person name="Li S."/>
            <person name="Che Y."/>
            <person name="Ortiz-Lopez F.J."/>
            <person name="Bills G.F."/>
            <person name="Liu X."/>
            <person name="An Z."/>
        </authorList>
    </citation>
    <scope>NUCLEOTIDE SEQUENCE [LARGE SCALE GENOMIC DNA]</scope>
    <source>
        <strain evidence="8">ATCC 20868 / MF5171</strain>
    </source>
</reference>
<dbReference type="SMART" id="SM00906">
    <property type="entry name" value="Fungal_trans"/>
    <property type="match status" value="1"/>
</dbReference>
<dbReference type="GO" id="GO:0003677">
    <property type="term" value="F:DNA binding"/>
    <property type="evidence" value="ECO:0007669"/>
    <property type="project" value="InterPro"/>
</dbReference>
<keyword evidence="4" id="KW-0804">Transcription</keyword>
<dbReference type="Pfam" id="PF04082">
    <property type="entry name" value="Fungal_trans"/>
    <property type="match status" value="1"/>
</dbReference>
<keyword evidence="5" id="KW-0539">Nucleus</keyword>
<dbReference type="InterPro" id="IPR007219">
    <property type="entry name" value="XnlR_reg_dom"/>
</dbReference>
<dbReference type="RefSeq" id="XP_008076688.1">
    <property type="nucleotide sequence ID" value="XM_008078497.1"/>
</dbReference>
<dbReference type="OMA" id="GWPAMIN"/>
<dbReference type="eggNOG" id="ENOG502QVC1">
    <property type="taxonomic scope" value="Eukaryota"/>
</dbReference>
<dbReference type="GeneID" id="19464262"/>
<evidence type="ECO:0000256" key="4">
    <source>
        <dbReference type="ARBA" id="ARBA00023163"/>
    </source>
</evidence>
<dbReference type="GO" id="GO:0008270">
    <property type="term" value="F:zinc ion binding"/>
    <property type="evidence" value="ECO:0007669"/>
    <property type="project" value="InterPro"/>
</dbReference>
<evidence type="ECO:0000256" key="3">
    <source>
        <dbReference type="ARBA" id="ARBA00023015"/>
    </source>
</evidence>
<keyword evidence="8" id="KW-1185">Reference proteome</keyword>
<protein>
    <recommendedName>
        <fullName evidence="6">Xylanolytic transcriptional activator regulatory domain-containing protein</fullName>
    </recommendedName>
</protein>
<dbReference type="InterPro" id="IPR050815">
    <property type="entry name" value="TF_fung"/>
</dbReference>
<dbReference type="OrthoDB" id="3037908at2759"/>
<evidence type="ECO:0000256" key="5">
    <source>
        <dbReference type="ARBA" id="ARBA00023242"/>
    </source>
</evidence>
<dbReference type="AlphaFoldDB" id="S3DDR0"/>
<dbReference type="KEGG" id="glz:GLAREA_05208"/>